<protein>
    <submittedName>
        <fullName evidence="2">Uncharacterized protein</fullName>
    </submittedName>
</protein>
<sequence>MIDMEQGGVIAAIERSEAVALIQSASRSGEERYILNTTASEIVMPEPLSPGSTAGSAVPVPAKAKDLAEKVITAAKTVSAIKKEMAELVKGKEGKFFLKLEEEEQNPERVDRTPPEAPRIRKLKPDSLLEQPWSTTDRQRRRGHFQE</sequence>
<dbReference type="Proteomes" id="UP000283895">
    <property type="component" value="Unassembled WGS sequence"/>
</dbReference>
<feature type="region of interest" description="Disordered" evidence="1">
    <location>
        <begin position="103"/>
        <end position="147"/>
    </location>
</feature>
<dbReference type="EMBL" id="LKEA01000027">
    <property type="protein sequence ID" value="ROV98047.1"/>
    <property type="molecule type" value="Genomic_DNA"/>
</dbReference>
<comment type="caution">
    <text evidence="2">The sequence shown here is derived from an EMBL/GenBank/DDBJ whole genome shotgun (WGS) entry which is preliminary data.</text>
</comment>
<organism evidence="2 3">
    <name type="scientific">Cytospora schulzeri</name>
    <dbReference type="NCBI Taxonomy" id="448051"/>
    <lineage>
        <taxon>Eukaryota</taxon>
        <taxon>Fungi</taxon>
        <taxon>Dikarya</taxon>
        <taxon>Ascomycota</taxon>
        <taxon>Pezizomycotina</taxon>
        <taxon>Sordariomycetes</taxon>
        <taxon>Sordariomycetidae</taxon>
        <taxon>Diaporthales</taxon>
        <taxon>Cytosporaceae</taxon>
        <taxon>Cytospora</taxon>
    </lineage>
</organism>
<dbReference type="AlphaFoldDB" id="A0A423W3X6"/>
<evidence type="ECO:0000313" key="2">
    <source>
        <dbReference type="EMBL" id="ROV98047.1"/>
    </source>
</evidence>
<evidence type="ECO:0000256" key="1">
    <source>
        <dbReference type="SAM" id="MobiDB-lite"/>
    </source>
</evidence>
<name>A0A423W3X6_9PEZI</name>
<reference evidence="2 3" key="1">
    <citation type="submission" date="2015-09" db="EMBL/GenBank/DDBJ databases">
        <title>Host preference determinants of Valsa canker pathogens revealed by comparative genomics.</title>
        <authorList>
            <person name="Yin Z."/>
            <person name="Huang L."/>
        </authorList>
    </citation>
    <scope>NUCLEOTIDE SEQUENCE [LARGE SCALE GENOMIC DNA]</scope>
    <source>
        <strain evidence="2 3">03-1</strain>
    </source>
</reference>
<feature type="compositionally biased region" description="Basic and acidic residues" evidence="1">
    <location>
        <begin position="103"/>
        <end position="114"/>
    </location>
</feature>
<keyword evidence="3" id="KW-1185">Reference proteome</keyword>
<proteinExistence type="predicted"/>
<gene>
    <name evidence="2" type="ORF">VMCG_07058</name>
</gene>
<evidence type="ECO:0000313" key="3">
    <source>
        <dbReference type="Proteomes" id="UP000283895"/>
    </source>
</evidence>
<accession>A0A423W3X6</accession>